<comment type="subcellular location">
    <subcellularLocation>
        <location evidence="1">Cell membrane</location>
        <topology evidence="1">Single-pass membrane protein</topology>
    </subcellularLocation>
    <subcellularLocation>
        <location evidence="7">Cell membrane</location>
        <topology evidence="7">Single-pass type II membrane protein</topology>
    </subcellularLocation>
</comment>
<keyword evidence="6 8" id="KW-0472">Membrane</keyword>
<feature type="transmembrane region" description="Helical" evidence="8">
    <location>
        <begin position="20"/>
        <end position="39"/>
    </location>
</feature>
<evidence type="ECO:0000313" key="10">
    <source>
        <dbReference type="Proteomes" id="UP000838100"/>
    </source>
</evidence>
<dbReference type="Gene3D" id="3.30.420.270">
    <property type="match status" value="1"/>
</dbReference>
<dbReference type="EMBL" id="CAKLPX010000003">
    <property type="protein sequence ID" value="CAH0992381.1"/>
    <property type="molecule type" value="Genomic_DNA"/>
</dbReference>
<evidence type="ECO:0000256" key="8">
    <source>
        <dbReference type="SAM" id="Phobius"/>
    </source>
</evidence>
<evidence type="ECO:0000256" key="3">
    <source>
        <dbReference type="ARBA" id="ARBA00022475"/>
    </source>
</evidence>
<accession>A0ABN8EQ41</accession>
<proteinExistence type="inferred from homology"/>
<keyword evidence="4 7" id="KW-0812">Transmembrane</keyword>
<evidence type="ECO:0000313" key="9">
    <source>
        <dbReference type="EMBL" id="CAH0992381.1"/>
    </source>
</evidence>
<evidence type="ECO:0000256" key="1">
    <source>
        <dbReference type="ARBA" id="ARBA00004162"/>
    </source>
</evidence>
<sequence>MRSVRRHEAESEEADIDLTPMLDVVFIMLIFFIVTASFIKESGIEISRPDANQAEAAPSESKNIVVMVTASDEIWMENRRIDQRAVRANITKLRAENPEAAVIIQAHNKSTADVYTQIADAARSANIYSVSLVIKED</sequence>
<evidence type="ECO:0000256" key="6">
    <source>
        <dbReference type="ARBA" id="ARBA00023136"/>
    </source>
</evidence>
<keyword evidence="5 8" id="KW-1133">Transmembrane helix</keyword>
<dbReference type="Pfam" id="PF02472">
    <property type="entry name" value="ExbD"/>
    <property type="match status" value="1"/>
</dbReference>
<comment type="caution">
    <text evidence="9">The sequence shown here is derived from an EMBL/GenBank/DDBJ whole genome shotgun (WGS) entry which is preliminary data.</text>
</comment>
<dbReference type="Proteomes" id="UP000838100">
    <property type="component" value="Unassembled WGS sequence"/>
</dbReference>
<gene>
    <name evidence="9" type="primary">tolR_3</name>
    <name evidence="9" type="ORF">SIN8267_02500</name>
</gene>
<keyword evidence="7" id="KW-0813">Transport</keyword>
<dbReference type="PANTHER" id="PTHR30558:SF13">
    <property type="entry name" value="BIOPOLYMER TRANSPORT PROTEIN EXBD2"/>
    <property type="match status" value="1"/>
</dbReference>
<reference evidence="9" key="1">
    <citation type="submission" date="2021-12" db="EMBL/GenBank/DDBJ databases">
        <authorList>
            <person name="Rodrigo-Torres L."/>
            <person name="Arahal R. D."/>
            <person name="Lucena T."/>
        </authorList>
    </citation>
    <scope>NUCLEOTIDE SEQUENCE</scope>
    <source>
        <strain evidence="9">CECT 8267</strain>
    </source>
</reference>
<keyword evidence="3" id="KW-1003">Cell membrane</keyword>
<dbReference type="RefSeq" id="WP_237445071.1">
    <property type="nucleotide sequence ID" value="NZ_CAKLPX010000003.1"/>
</dbReference>
<dbReference type="InterPro" id="IPR003400">
    <property type="entry name" value="ExbD"/>
</dbReference>
<evidence type="ECO:0000256" key="4">
    <source>
        <dbReference type="ARBA" id="ARBA00022692"/>
    </source>
</evidence>
<keyword evidence="7" id="KW-0653">Protein transport</keyword>
<evidence type="ECO:0000256" key="5">
    <source>
        <dbReference type="ARBA" id="ARBA00022989"/>
    </source>
</evidence>
<protein>
    <submittedName>
        <fullName evidence="9">Tol-Pal system protein TolR</fullName>
    </submittedName>
</protein>
<dbReference type="PANTHER" id="PTHR30558">
    <property type="entry name" value="EXBD MEMBRANE COMPONENT OF PMF-DRIVEN MACROMOLECULE IMPORT SYSTEM"/>
    <property type="match status" value="1"/>
</dbReference>
<organism evidence="9 10">
    <name type="scientific">Sinobacterium norvegicum</name>
    <dbReference type="NCBI Taxonomy" id="1641715"/>
    <lineage>
        <taxon>Bacteria</taxon>
        <taxon>Pseudomonadati</taxon>
        <taxon>Pseudomonadota</taxon>
        <taxon>Gammaproteobacteria</taxon>
        <taxon>Cellvibrionales</taxon>
        <taxon>Spongiibacteraceae</taxon>
        <taxon>Sinobacterium</taxon>
    </lineage>
</organism>
<keyword evidence="10" id="KW-1185">Reference proteome</keyword>
<comment type="similarity">
    <text evidence="2 7">Belongs to the ExbD/TolR family.</text>
</comment>
<name>A0ABN8EQ41_9GAMM</name>
<evidence type="ECO:0000256" key="7">
    <source>
        <dbReference type="RuleBase" id="RU003879"/>
    </source>
</evidence>
<evidence type="ECO:0000256" key="2">
    <source>
        <dbReference type="ARBA" id="ARBA00005811"/>
    </source>
</evidence>